<dbReference type="PROSITE" id="PS50934">
    <property type="entry name" value="SWIRM"/>
    <property type="match status" value="1"/>
</dbReference>
<dbReference type="AlphaFoldDB" id="A0A6J0V9L9"/>
<feature type="compositionally biased region" description="Basic and acidic residues" evidence="5">
    <location>
        <begin position="302"/>
        <end position="317"/>
    </location>
</feature>
<dbReference type="SMART" id="SM00717">
    <property type="entry name" value="SANT"/>
    <property type="match status" value="1"/>
</dbReference>
<dbReference type="InParanoid" id="A0A6J0V9L9"/>
<dbReference type="RefSeq" id="XP_020667309.2">
    <property type="nucleotide sequence ID" value="XM_020811650.2"/>
</dbReference>
<accession>A0A6J0V9L9</accession>
<keyword evidence="11" id="KW-1185">Reference proteome</keyword>
<dbReference type="CDD" id="cd00167">
    <property type="entry name" value="SANT"/>
    <property type="match status" value="1"/>
</dbReference>
<feature type="domain" description="HTH myb-type" evidence="10">
    <location>
        <begin position="119"/>
        <end position="166"/>
    </location>
</feature>
<dbReference type="InterPro" id="IPR017884">
    <property type="entry name" value="SANT_dom"/>
</dbReference>
<feature type="compositionally biased region" description="Polar residues" evidence="5">
    <location>
        <begin position="290"/>
        <end position="301"/>
    </location>
</feature>
<dbReference type="InterPro" id="IPR000555">
    <property type="entry name" value="JAMM/MPN+_dom"/>
</dbReference>
<dbReference type="InterPro" id="IPR009057">
    <property type="entry name" value="Homeodomain-like_sf"/>
</dbReference>
<feature type="region of interest" description="Disordered" evidence="5">
    <location>
        <begin position="95"/>
        <end position="116"/>
    </location>
</feature>
<evidence type="ECO:0000259" key="8">
    <source>
        <dbReference type="PROSITE" id="PS50934"/>
    </source>
</evidence>
<keyword evidence="3" id="KW-0539">Nucleus</keyword>
<feature type="domain" description="SWIRM" evidence="8">
    <location>
        <begin position="363"/>
        <end position="461"/>
    </location>
</feature>
<dbReference type="PROSITE" id="PS50090">
    <property type="entry name" value="MYB_LIKE"/>
    <property type="match status" value="1"/>
</dbReference>
<evidence type="ECO:0000259" key="9">
    <source>
        <dbReference type="PROSITE" id="PS51293"/>
    </source>
</evidence>
<dbReference type="CDD" id="cd08067">
    <property type="entry name" value="MPN_2A_DUB"/>
    <property type="match status" value="1"/>
</dbReference>
<dbReference type="InterPro" id="IPR036388">
    <property type="entry name" value="WH-like_DNA-bd_sf"/>
</dbReference>
<dbReference type="Pfam" id="PF04433">
    <property type="entry name" value="SWIRM"/>
    <property type="match status" value="1"/>
</dbReference>
<feature type="region of interest" description="Disordered" evidence="5">
    <location>
        <begin position="173"/>
        <end position="206"/>
    </location>
</feature>
<evidence type="ECO:0000256" key="2">
    <source>
        <dbReference type="ARBA" id="ARBA00023125"/>
    </source>
</evidence>
<evidence type="ECO:0000256" key="3">
    <source>
        <dbReference type="ARBA" id="ARBA00023242"/>
    </source>
</evidence>
<dbReference type="SUPFAM" id="SSF102712">
    <property type="entry name" value="JAB1/MPN domain"/>
    <property type="match status" value="1"/>
</dbReference>
<evidence type="ECO:0000259" key="7">
    <source>
        <dbReference type="PROSITE" id="PS50249"/>
    </source>
</evidence>
<gene>
    <name evidence="12" type="primary">MYSM1</name>
</gene>
<dbReference type="InterPro" id="IPR007526">
    <property type="entry name" value="SWIRM"/>
</dbReference>
<dbReference type="GO" id="GO:0006325">
    <property type="term" value="P:chromatin organization"/>
    <property type="evidence" value="ECO:0007669"/>
    <property type="project" value="UniProtKB-KW"/>
</dbReference>
<dbReference type="Gene3D" id="3.40.140.10">
    <property type="entry name" value="Cytidine Deaminase, domain 2"/>
    <property type="match status" value="1"/>
</dbReference>
<evidence type="ECO:0000259" key="6">
    <source>
        <dbReference type="PROSITE" id="PS50090"/>
    </source>
</evidence>
<dbReference type="KEGG" id="pvt:110088972"/>
<keyword evidence="2" id="KW-0238">DNA-binding</keyword>
<evidence type="ECO:0000256" key="5">
    <source>
        <dbReference type="SAM" id="MobiDB-lite"/>
    </source>
</evidence>
<dbReference type="GO" id="GO:0006508">
    <property type="term" value="P:proteolysis"/>
    <property type="evidence" value="ECO:0007669"/>
    <property type="project" value="UniProtKB-KW"/>
</dbReference>
<dbReference type="Gene3D" id="1.10.10.10">
    <property type="entry name" value="Winged helix-like DNA-binding domain superfamily/Winged helix DNA-binding domain"/>
    <property type="match status" value="1"/>
</dbReference>
<dbReference type="Proteomes" id="UP001652642">
    <property type="component" value="Chromosome 5"/>
</dbReference>
<dbReference type="PANTHER" id="PTHR10410">
    <property type="entry name" value="EUKARYOTIC TRANSLATION INITIATION FACTOR 3 -RELATED"/>
    <property type="match status" value="1"/>
</dbReference>
<proteinExistence type="inferred from homology"/>
<dbReference type="GO" id="GO:0046872">
    <property type="term" value="F:metal ion binding"/>
    <property type="evidence" value="ECO:0007669"/>
    <property type="project" value="UniProtKB-KW"/>
</dbReference>
<feature type="domain" description="MPN" evidence="7">
    <location>
        <begin position="568"/>
        <end position="700"/>
    </location>
</feature>
<dbReference type="GO" id="GO:0008237">
    <property type="term" value="F:metallopeptidase activity"/>
    <property type="evidence" value="ECO:0007669"/>
    <property type="project" value="UniProtKB-KW"/>
</dbReference>
<evidence type="ECO:0000256" key="4">
    <source>
        <dbReference type="ARBA" id="ARBA00032256"/>
    </source>
</evidence>
<dbReference type="OrthoDB" id="7464992at2759"/>
<dbReference type="SUPFAM" id="SSF46689">
    <property type="entry name" value="Homeodomain-like"/>
    <property type="match status" value="2"/>
</dbReference>
<dbReference type="GeneID" id="110088972"/>
<feature type="domain" description="SANT" evidence="9">
    <location>
        <begin position="115"/>
        <end position="166"/>
    </location>
</feature>
<dbReference type="InterPro" id="IPR017930">
    <property type="entry name" value="Myb_dom"/>
</dbReference>
<organism evidence="11 12">
    <name type="scientific">Pogona vitticeps</name>
    <name type="common">central bearded dragon</name>
    <dbReference type="NCBI Taxonomy" id="103695"/>
    <lineage>
        <taxon>Eukaryota</taxon>
        <taxon>Metazoa</taxon>
        <taxon>Chordata</taxon>
        <taxon>Craniata</taxon>
        <taxon>Vertebrata</taxon>
        <taxon>Euteleostomi</taxon>
        <taxon>Lepidosauria</taxon>
        <taxon>Squamata</taxon>
        <taxon>Bifurcata</taxon>
        <taxon>Unidentata</taxon>
        <taxon>Episquamata</taxon>
        <taxon>Toxicofera</taxon>
        <taxon>Iguania</taxon>
        <taxon>Acrodonta</taxon>
        <taxon>Agamidae</taxon>
        <taxon>Amphibolurinae</taxon>
        <taxon>Pogona</taxon>
    </lineage>
</organism>
<dbReference type="GO" id="GO:0003677">
    <property type="term" value="F:DNA binding"/>
    <property type="evidence" value="ECO:0007669"/>
    <property type="project" value="UniProtKB-KW"/>
</dbReference>
<evidence type="ECO:0000256" key="1">
    <source>
        <dbReference type="ARBA" id="ARBA00007194"/>
    </source>
</evidence>
<dbReference type="FunCoup" id="A0A6J0V9L9">
    <property type="interactions" value="476"/>
</dbReference>
<dbReference type="PROSITE" id="PS51293">
    <property type="entry name" value="SANT"/>
    <property type="match status" value="1"/>
</dbReference>
<name>A0A6J0V9L9_9SAUR</name>
<feature type="compositionally biased region" description="Basic and acidic residues" evidence="5">
    <location>
        <begin position="240"/>
        <end position="251"/>
    </location>
</feature>
<dbReference type="PROSITE" id="PS51294">
    <property type="entry name" value="HTH_MYB"/>
    <property type="match status" value="1"/>
</dbReference>
<reference evidence="12" key="1">
    <citation type="submission" date="2025-08" db="UniProtKB">
        <authorList>
            <consortium name="RefSeq"/>
        </authorList>
    </citation>
    <scope>IDENTIFICATION</scope>
</reference>
<feature type="compositionally biased region" description="Polar residues" evidence="5">
    <location>
        <begin position="256"/>
        <end position="271"/>
    </location>
</feature>
<feature type="region of interest" description="Disordered" evidence="5">
    <location>
        <begin position="240"/>
        <end position="320"/>
    </location>
</feature>
<feature type="domain" description="Myb-like" evidence="6">
    <location>
        <begin position="112"/>
        <end position="162"/>
    </location>
</feature>
<protein>
    <recommendedName>
        <fullName evidence="4">Myb-like, SWIRM and MPN domain-containing protein 1</fullName>
    </recommendedName>
</protein>
<dbReference type="GO" id="GO:0005634">
    <property type="term" value="C:nucleus"/>
    <property type="evidence" value="ECO:0007669"/>
    <property type="project" value="UniProtKB-SubCell"/>
</dbReference>
<dbReference type="Pfam" id="PF00249">
    <property type="entry name" value="Myb_DNA-binding"/>
    <property type="match status" value="1"/>
</dbReference>
<feature type="compositionally biased region" description="Polar residues" evidence="5">
    <location>
        <begin position="179"/>
        <end position="188"/>
    </location>
</feature>
<dbReference type="PROSITE" id="PS50249">
    <property type="entry name" value="MPN"/>
    <property type="match status" value="1"/>
</dbReference>
<evidence type="ECO:0000313" key="11">
    <source>
        <dbReference type="Proteomes" id="UP001652642"/>
    </source>
</evidence>
<dbReference type="InterPro" id="IPR001005">
    <property type="entry name" value="SANT/Myb"/>
</dbReference>
<evidence type="ECO:0000313" key="12">
    <source>
        <dbReference type="RefSeq" id="XP_020667309.2"/>
    </source>
</evidence>
<evidence type="ECO:0000259" key="10">
    <source>
        <dbReference type="PROSITE" id="PS51294"/>
    </source>
</evidence>
<dbReference type="InterPro" id="IPR037518">
    <property type="entry name" value="MPN"/>
</dbReference>
<sequence>MEAVEELEVDVEGDPAAAVALGNFENPSSSLLQDHYLDSTWRTDMGLPWSLDSTISEENKAAIEKMLLEEEYYLSSKSLPQKIWNELKESDKKYTKSPHKKEAKVTIHSPMKPGSGSLKWTMEEKELFEQGLAKFGRRWTKIGMMIGSRNVLQVKSYARQYFKNKAKTEISEKVDREQYTSVPVPSSNTDDEGRPPSWAPTHLRGRADPNLNAVKIEKLSDDEEVDITDEVDELLSHAPEEEAGEHERLDIPKSPPAQSVLTATTSDSPGHTFTVLLTRRDTPKPGESTGGTPETPVSCSEKQGHESVKSKNPKWDEVGASDGTDWFPSLELCGDQTEFSEHSVLFHPSGQLEEENQMEGEELKPPDQEVEIDRNVISEEEKQAIPEFFVGRQAKTPERYLKIRNYILDQWERVKPKYLNKTSVRPGLKNCGDVNCIGRIHTYLELIGAINFGCEQAVYNRPQPADKIRTREGRDAIDTYQLVQRLQSMRTRRRRVRDPWGNWCDARDLEGQTFEHLSAEEIAKRRENEKHKLPKLTKGLRHTKSSFDPFQLIPCCSFTEEKPEPFQVRVAAEALLIMDLHAHVSMAEVIGLLGGRYSEKDGILEVSAAEPCNSLSTGLQCEMDPVSQTQASETLAARGCSIIGWYHSHPAFDPNPSIRDIDTQAKYQNYFSRGGSMFVGVIISPYNRNNSLPYSQITCLVISDETSSDGSYRLPYKFEVQQMLKEPQWELILEKTRWVIEKYRTSHSWVPMDKIFHRDSDLTCLQKLLQCMRKTLDNVANVFIAEEFLAQLENFFISTFIKGAWSDTAKETGMCPDDISS</sequence>
<dbReference type="Gene3D" id="1.10.10.60">
    <property type="entry name" value="Homeodomain-like"/>
    <property type="match status" value="1"/>
</dbReference>
<dbReference type="CTD" id="114803"/>
<dbReference type="Pfam" id="PF01398">
    <property type="entry name" value="JAB"/>
    <property type="match status" value="1"/>
</dbReference>
<comment type="similarity">
    <text evidence="1">Belongs to the peptidase M67A family. MYSM1 subfamily.</text>
</comment>
<dbReference type="InterPro" id="IPR050242">
    <property type="entry name" value="JAMM_MPN+_peptidase_M67A"/>
</dbReference>